<dbReference type="PANTHER" id="PTHR30548">
    <property type="entry name" value="2-HYDROXYGLUTARYL-COA DEHYDRATASE, D-COMPONENT-RELATED"/>
    <property type="match status" value="1"/>
</dbReference>
<evidence type="ECO:0000313" key="5">
    <source>
        <dbReference type="EMBL" id="MPN41936.1"/>
    </source>
</evidence>
<dbReference type="AlphaFoldDB" id="A0A645HTN9"/>
<evidence type="ECO:0000256" key="3">
    <source>
        <dbReference type="ARBA" id="ARBA00023004"/>
    </source>
</evidence>
<dbReference type="EC" id="4.2.1.157" evidence="5"/>
<keyword evidence="5" id="KW-0456">Lyase</keyword>
<evidence type="ECO:0000256" key="1">
    <source>
        <dbReference type="ARBA" id="ARBA00005806"/>
    </source>
</evidence>
<proteinExistence type="inferred from homology"/>
<keyword evidence="3" id="KW-0408">Iron</keyword>
<name>A0A645HTN9_9ZZZZ</name>
<sequence>MREFVALVNEYPITFNAATRHLIIKASFFTDKKVYIIKLKKLMAEMKKKPVENFKGIKVVITGILAEPEAFLDAFVENNIAVIADDLAQESRQFRTSLTSGSTALERLAIRMTNQECAMLYDETKSRGQRIIKLVKETNADAVIVSMLKFCDPEEFDFPIFKNELKEAKIPMLYLEIEQTMNSVEQIRTRIQSFAEMLK</sequence>
<keyword evidence="2" id="KW-0479">Metal-binding</keyword>
<gene>
    <name evidence="5" type="primary">hadC_8</name>
    <name evidence="5" type="ORF">SDC9_189491</name>
</gene>
<dbReference type="Gene3D" id="1.20.1270.370">
    <property type="match status" value="1"/>
</dbReference>
<dbReference type="EMBL" id="VSSQ01099302">
    <property type="protein sequence ID" value="MPN41936.1"/>
    <property type="molecule type" value="Genomic_DNA"/>
</dbReference>
<dbReference type="PANTHER" id="PTHR30548:SF5">
    <property type="entry name" value="SUBUNIT OF OXYGEN-SENSITIVE 2-HYDROXYISOCAPROYL-COA DEHYDRATASE"/>
    <property type="match status" value="1"/>
</dbReference>
<comment type="similarity">
    <text evidence="1">Belongs to the FldB/FldC dehydratase alpha/beta subunit family.</text>
</comment>
<organism evidence="5">
    <name type="scientific">bioreactor metagenome</name>
    <dbReference type="NCBI Taxonomy" id="1076179"/>
    <lineage>
        <taxon>unclassified sequences</taxon>
        <taxon>metagenomes</taxon>
        <taxon>ecological metagenomes</taxon>
    </lineage>
</organism>
<dbReference type="GO" id="GO:0051536">
    <property type="term" value="F:iron-sulfur cluster binding"/>
    <property type="evidence" value="ECO:0007669"/>
    <property type="project" value="UniProtKB-KW"/>
</dbReference>
<dbReference type="GO" id="GO:0016829">
    <property type="term" value="F:lyase activity"/>
    <property type="evidence" value="ECO:0007669"/>
    <property type="project" value="UniProtKB-KW"/>
</dbReference>
<dbReference type="Pfam" id="PF06050">
    <property type="entry name" value="HGD-D"/>
    <property type="match status" value="1"/>
</dbReference>
<dbReference type="GO" id="GO:0046872">
    <property type="term" value="F:metal ion binding"/>
    <property type="evidence" value="ECO:0007669"/>
    <property type="project" value="UniProtKB-KW"/>
</dbReference>
<evidence type="ECO:0000256" key="4">
    <source>
        <dbReference type="ARBA" id="ARBA00023014"/>
    </source>
</evidence>
<comment type="caution">
    <text evidence="5">The sequence shown here is derived from an EMBL/GenBank/DDBJ whole genome shotgun (WGS) entry which is preliminary data.</text>
</comment>
<evidence type="ECO:0000256" key="2">
    <source>
        <dbReference type="ARBA" id="ARBA00022723"/>
    </source>
</evidence>
<dbReference type="InterPro" id="IPR010327">
    <property type="entry name" value="FldB/FldC_alpha/beta"/>
</dbReference>
<protein>
    <submittedName>
        <fullName evidence="5">(R)-2-hydroxyisocaproyl-CoA dehydratase beta subunit</fullName>
        <ecNumber evidence="5">4.2.1.157</ecNumber>
    </submittedName>
</protein>
<dbReference type="Gene3D" id="3.40.50.11900">
    <property type="match status" value="1"/>
</dbReference>
<reference evidence="5" key="1">
    <citation type="submission" date="2019-08" db="EMBL/GenBank/DDBJ databases">
        <authorList>
            <person name="Kucharzyk K."/>
            <person name="Murdoch R.W."/>
            <person name="Higgins S."/>
            <person name="Loffler F."/>
        </authorList>
    </citation>
    <scope>NUCLEOTIDE SEQUENCE</scope>
</reference>
<keyword evidence="4" id="KW-0411">Iron-sulfur</keyword>
<accession>A0A645HTN9</accession>